<evidence type="ECO:0000313" key="1">
    <source>
        <dbReference type="EMBL" id="KAF4386212.1"/>
    </source>
</evidence>
<name>A0A7J6GTE5_CANSA</name>
<evidence type="ECO:0000313" key="2">
    <source>
        <dbReference type="Proteomes" id="UP000525078"/>
    </source>
</evidence>
<sequence length="247" mass="27236">MANNNYWPSLTMFSFSKYLTVPFRSKCSVGKIKSIPTGPGPHLISIFVTSYYSRRCRSLLKSTTTTLTLSVLCLAKASLVSNIDASEQALSELSAAERRRRWLLSSQAHASHATSRFVRHHIPQSVARQDQALVVLCSVRDCYLRIRYHVRLQIIVANRSRHRKHSKDSRAVPVNNAPSSVFDSNQLVGPNAHLVVGGKRNSNAASAKNSSGIAAIRNDDLLRGYDRNNGGRSDGIASWGLKFASTV</sequence>
<dbReference type="Proteomes" id="UP000525078">
    <property type="component" value="Unassembled WGS sequence"/>
</dbReference>
<proteinExistence type="predicted"/>
<accession>A0A7J6GTE5</accession>
<protein>
    <submittedName>
        <fullName evidence="1">Uncharacterized protein</fullName>
    </submittedName>
</protein>
<reference evidence="1 2" key="1">
    <citation type="journal article" date="2020" name="bioRxiv">
        <title>Sequence and annotation of 42 cannabis genomes reveals extensive copy number variation in cannabinoid synthesis and pathogen resistance genes.</title>
        <authorList>
            <person name="Mckernan K.J."/>
            <person name="Helbert Y."/>
            <person name="Kane L.T."/>
            <person name="Ebling H."/>
            <person name="Zhang L."/>
            <person name="Liu B."/>
            <person name="Eaton Z."/>
            <person name="Mclaughlin S."/>
            <person name="Kingan S."/>
            <person name="Baybayan P."/>
            <person name="Concepcion G."/>
            <person name="Jordan M."/>
            <person name="Riva A."/>
            <person name="Barbazuk W."/>
            <person name="Harkins T."/>
        </authorList>
    </citation>
    <scope>NUCLEOTIDE SEQUENCE [LARGE SCALE GENOMIC DNA]</scope>
    <source>
        <strain evidence="2">cv. Jamaican Lion 4</strain>
        <tissue evidence="1">Leaf</tissue>
    </source>
</reference>
<comment type="caution">
    <text evidence="1">The sequence shown here is derived from an EMBL/GenBank/DDBJ whole genome shotgun (WGS) entry which is preliminary data.</text>
</comment>
<dbReference type="EMBL" id="JAATIP010000043">
    <property type="protein sequence ID" value="KAF4386212.1"/>
    <property type="molecule type" value="Genomic_DNA"/>
</dbReference>
<dbReference type="AlphaFoldDB" id="A0A7J6GTE5"/>
<organism evidence="1 2">
    <name type="scientific">Cannabis sativa</name>
    <name type="common">Hemp</name>
    <name type="synonym">Marijuana</name>
    <dbReference type="NCBI Taxonomy" id="3483"/>
    <lineage>
        <taxon>Eukaryota</taxon>
        <taxon>Viridiplantae</taxon>
        <taxon>Streptophyta</taxon>
        <taxon>Embryophyta</taxon>
        <taxon>Tracheophyta</taxon>
        <taxon>Spermatophyta</taxon>
        <taxon>Magnoliopsida</taxon>
        <taxon>eudicotyledons</taxon>
        <taxon>Gunneridae</taxon>
        <taxon>Pentapetalae</taxon>
        <taxon>rosids</taxon>
        <taxon>fabids</taxon>
        <taxon>Rosales</taxon>
        <taxon>Cannabaceae</taxon>
        <taxon>Cannabis</taxon>
    </lineage>
</organism>
<gene>
    <name evidence="1" type="ORF">F8388_016464</name>
</gene>